<evidence type="ECO:0000256" key="12">
    <source>
        <dbReference type="SAM" id="MobiDB-lite"/>
    </source>
</evidence>
<feature type="region of interest" description="Disordered" evidence="12">
    <location>
        <begin position="70"/>
        <end position="90"/>
    </location>
</feature>
<comment type="subcellular location">
    <subcellularLocation>
        <location evidence="1">Nucleus</location>
    </subcellularLocation>
</comment>
<dbReference type="FunFam" id="3.30.160.60:FF:002343">
    <property type="entry name" value="Zinc finger protein 33A"/>
    <property type="match status" value="1"/>
</dbReference>
<keyword evidence="8" id="KW-0238">DNA-binding</keyword>
<proteinExistence type="inferred from homology"/>
<dbReference type="PROSITE" id="PS00028">
    <property type="entry name" value="ZINC_FINGER_C2H2_1"/>
    <property type="match status" value="7"/>
</dbReference>
<reference evidence="16" key="1">
    <citation type="submission" date="2025-08" db="UniProtKB">
        <authorList>
            <consortium name="RefSeq"/>
        </authorList>
    </citation>
    <scope>IDENTIFICATION</scope>
</reference>
<name>A0A2Y9QJQ4_TRIMA</name>
<accession>A0A2Y9QJQ4</accession>
<dbReference type="PANTHER" id="PTHR24388">
    <property type="entry name" value="ZINC FINGER PROTEIN"/>
    <property type="match status" value="1"/>
</dbReference>
<dbReference type="FunFam" id="3.30.160.60:FF:000842">
    <property type="entry name" value="Zinc finger protein 383"/>
    <property type="match status" value="1"/>
</dbReference>
<evidence type="ECO:0000256" key="4">
    <source>
        <dbReference type="ARBA" id="ARBA00022737"/>
    </source>
</evidence>
<feature type="domain" description="C2H2-type" evidence="13">
    <location>
        <begin position="235"/>
        <end position="262"/>
    </location>
</feature>
<evidence type="ECO:0000259" key="14">
    <source>
        <dbReference type="PROSITE" id="PS50805"/>
    </source>
</evidence>
<protein>
    <submittedName>
        <fullName evidence="16">Zinc finger protein 383</fullName>
    </submittedName>
</protein>
<feature type="domain" description="C2H2-type" evidence="13">
    <location>
        <begin position="375"/>
        <end position="402"/>
    </location>
</feature>
<dbReference type="KEGG" id="tmu:101356265"/>
<dbReference type="RefSeq" id="XP_023581686.1">
    <property type="nucleotide sequence ID" value="XM_023725918.1"/>
</dbReference>
<organism evidence="15 16">
    <name type="scientific">Trichechus manatus latirostris</name>
    <name type="common">Florida manatee</name>
    <dbReference type="NCBI Taxonomy" id="127582"/>
    <lineage>
        <taxon>Eukaryota</taxon>
        <taxon>Metazoa</taxon>
        <taxon>Chordata</taxon>
        <taxon>Craniata</taxon>
        <taxon>Vertebrata</taxon>
        <taxon>Euteleostomi</taxon>
        <taxon>Mammalia</taxon>
        <taxon>Eutheria</taxon>
        <taxon>Afrotheria</taxon>
        <taxon>Sirenia</taxon>
        <taxon>Trichechidae</taxon>
        <taxon>Trichechus</taxon>
    </lineage>
</organism>
<dbReference type="FunFam" id="3.30.160.60:FF:001011">
    <property type="entry name" value="Zinc finger protein 793"/>
    <property type="match status" value="1"/>
</dbReference>
<dbReference type="FunCoup" id="A0A2Y9QJQ4">
    <property type="interactions" value="94"/>
</dbReference>
<feature type="domain" description="C2H2-type" evidence="13">
    <location>
        <begin position="263"/>
        <end position="290"/>
    </location>
</feature>
<dbReference type="InterPro" id="IPR013087">
    <property type="entry name" value="Znf_C2H2_type"/>
</dbReference>
<dbReference type="GO" id="GO:0031981">
    <property type="term" value="C:nuclear lumen"/>
    <property type="evidence" value="ECO:0007669"/>
    <property type="project" value="UniProtKB-ARBA"/>
</dbReference>
<dbReference type="GeneID" id="101356265"/>
<feature type="domain" description="C2H2-type" evidence="13">
    <location>
        <begin position="403"/>
        <end position="430"/>
    </location>
</feature>
<feature type="compositionally biased region" description="Basic and acidic residues" evidence="12">
    <location>
        <begin position="160"/>
        <end position="178"/>
    </location>
</feature>
<keyword evidence="6" id="KW-0862">Zinc</keyword>
<dbReference type="SUPFAM" id="SSF109640">
    <property type="entry name" value="KRAB domain (Kruppel-associated box)"/>
    <property type="match status" value="1"/>
</dbReference>
<dbReference type="FunFam" id="3.30.160.60:FF:002134">
    <property type="entry name" value="Zinc finger protein 616"/>
    <property type="match status" value="1"/>
</dbReference>
<dbReference type="GO" id="GO:0000978">
    <property type="term" value="F:RNA polymerase II cis-regulatory region sequence-specific DNA binding"/>
    <property type="evidence" value="ECO:0007669"/>
    <property type="project" value="TreeGrafter"/>
</dbReference>
<evidence type="ECO:0000256" key="11">
    <source>
        <dbReference type="PROSITE-ProRule" id="PRU00042"/>
    </source>
</evidence>
<keyword evidence="7" id="KW-0805">Transcription regulation</keyword>
<dbReference type="SMART" id="SM00349">
    <property type="entry name" value="KRAB"/>
    <property type="match status" value="1"/>
</dbReference>
<dbReference type="Pfam" id="PF00096">
    <property type="entry name" value="zf-C2H2"/>
    <property type="match status" value="7"/>
</dbReference>
<dbReference type="SMART" id="SM00355">
    <property type="entry name" value="ZnF_C2H2"/>
    <property type="match status" value="8"/>
</dbReference>
<evidence type="ECO:0000313" key="15">
    <source>
        <dbReference type="Proteomes" id="UP000248480"/>
    </source>
</evidence>
<evidence type="ECO:0000256" key="2">
    <source>
        <dbReference type="ARBA" id="ARBA00006991"/>
    </source>
</evidence>
<dbReference type="InParanoid" id="A0A2Y9QJQ4"/>
<keyword evidence="3" id="KW-0479">Metal-binding</keyword>
<comment type="similarity">
    <text evidence="2">Belongs to the krueppel C2H2-type zinc-finger protein family.</text>
</comment>
<evidence type="ECO:0000313" key="16">
    <source>
        <dbReference type="RefSeq" id="XP_023581686.1"/>
    </source>
</evidence>
<keyword evidence="10" id="KW-0539">Nucleus</keyword>
<feature type="domain" description="C2H2-type" evidence="13">
    <location>
        <begin position="207"/>
        <end position="234"/>
    </location>
</feature>
<feature type="domain" description="C2H2-type" evidence="13">
    <location>
        <begin position="319"/>
        <end position="346"/>
    </location>
</feature>
<keyword evidence="5 11" id="KW-0863">Zinc-finger</keyword>
<dbReference type="FunFam" id="3.30.160.60:FF:000295">
    <property type="entry name" value="zinc finger protein 19"/>
    <property type="match status" value="1"/>
</dbReference>
<evidence type="ECO:0000256" key="8">
    <source>
        <dbReference type="ARBA" id="ARBA00023125"/>
    </source>
</evidence>
<keyword evidence="15" id="KW-1185">Reference proteome</keyword>
<dbReference type="PANTHER" id="PTHR24388:SF96">
    <property type="entry name" value="GENE, 32687-RELATED"/>
    <property type="match status" value="1"/>
</dbReference>
<dbReference type="Gene3D" id="6.10.140.140">
    <property type="match status" value="1"/>
</dbReference>
<dbReference type="FunFam" id="3.30.160.60:FF:000029">
    <property type="entry name" value="GLI family zinc finger 4"/>
    <property type="match status" value="1"/>
</dbReference>
<keyword evidence="9" id="KW-0804">Transcription</keyword>
<dbReference type="Pfam" id="PF01352">
    <property type="entry name" value="KRAB"/>
    <property type="match status" value="1"/>
</dbReference>
<gene>
    <name evidence="16" type="primary">LOC101356265</name>
</gene>
<dbReference type="SUPFAM" id="SSF57667">
    <property type="entry name" value="beta-beta-alpha zinc fingers"/>
    <property type="match status" value="4"/>
</dbReference>
<dbReference type="FunFam" id="3.30.160.60:FF:001498">
    <property type="entry name" value="Zinc finger protein 404"/>
    <property type="match status" value="1"/>
</dbReference>
<feature type="domain" description="KRAB" evidence="14">
    <location>
        <begin position="15"/>
        <end position="86"/>
    </location>
</feature>
<dbReference type="PROSITE" id="PS50805">
    <property type="entry name" value="KRAB"/>
    <property type="match status" value="1"/>
</dbReference>
<feature type="region of interest" description="Disordered" evidence="12">
    <location>
        <begin position="160"/>
        <end position="190"/>
    </location>
</feature>
<dbReference type="CDD" id="cd07765">
    <property type="entry name" value="KRAB_A-box"/>
    <property type="match status" value="1"/>
</dbReference>
<evidence type="ECO:0000256" key="7">
    <source>
        <dbReference type="ARBA" id="ARBA00023015"/>
    </source>
</evidence>
<dbReference type="InterPro" id="IPR036051">
    <property type="entry name" value="KRAB_dom_sf"/>
</dbReference>
<evidence type="ECO:0000256" key="6">
    <source>
        <dbReference type="ARBA" id="ARBA00022833"/>
    </source>
</evidence>
<feature type="domain" description="C2H2-type" evidence="13">
    <location>
        <begin position="291"/>
        <end position="318"/>
    </location>
</feature>
<evidence type="ECO:0000259" key="13">
    <source>
        <dbReference type="PROSITE" id="PS50157"/>
    </source>
</evidence>
<keyword evidence="4" id="KW-0677">Repeat</keyword>
<dbReference type="InterPro" id="IPR050527">
    <property type="entry name" value="Snail/Krueppel_Znf"/>
</dbReference>
<dbReference type="AlphaFoldDB" id="A0A2Y9QJQ4"/>
<sequence>MLTAMSFIARPQESVTFKDVAVYFTQKEWASLVPAQKALYRDVMLENYEAVAFLVSPASKPALISQLEQGEEPGFSQPQGALSRRGRRAGLTGSKVRVENELLTSNQDITENSKSHGLASEEYLRDLSQRHNFQVTSESESKIERNSGNLMEDTLTKNKTDSVKERVNSEKIHKENKCHPHKKSEKNVDVSSYHVTHLQFPGEEVSYKCDTRGKHFSRNLDFSQHRRIHTGEKPYECKDCGKAFTLNSTFVQHQRIHTGERPYTCKECGKAFSCSSYLTAHRRVHTGEKPFKCKDCSKAFSQKITVIRHQRTHTGEKPYTCKECGEAFKLNSQLTYHQMLHTGESPYQCKECGKGFTWNSQLLRHQKIHSREKAYQCKECGKAFKQKARLSQHQRVHPCWKARECKDCGKIFNKISGLKRHQRLHIREKDYHSTSYL</sequence>
<dbReference type="GO" id="GO:0008270">
    <property type="term" value="F:zinc ion binding"/>
    <property type="evidence" value="ECO:0007669"/>
    <property type="project" value="UniProtKB-KW"/>
</dbReference>
<dbReference type="InterPro" id="IPR036236">
    <property type="entry name" value="Znf_C2H2_sf"/>
</dbReference>
<dbReference type="Proteomes" id="UP000248480">
    <property type="component" value="Unplaced"/>
</dbReference>
<evidence type="ECO:0000256" key="9">
    <source>
        <dbReference type="ARBA" id="ARBA00023163"/>
    </source>
</evidence>
<evidence type="ECO:0000256" key="5">
    <source>
        <dbReference type="ARBA" id="ARBA00022771"/>
    </source>
</evidence>
<dbReference type="PROSITE" id="PS50157">
    <property type="entry name" value="ZINC_FINGER_C2H2_2"/>
    <property type="match status" value="8"/>
</dbReference>
<dbReference type="GO" id="GO:0000981">
    <property type="term" value="F:DNA-binding transcription factor activity, RNA polymerase II-specific"/>
    <property type="evidence" value="ECO:0007669"/>
    <property type="project" value="TreeGrafter"/>
</dbReference>
<evidence type="ECO:0000256" key="3">
    <source>
        <dbReference type="ARBA" id="ARBA00022723"/>
    </source>
</evidence>
<evidence type="ECO:0000256" key="10">
    <source>
        <dbReference type="ARBA" id="ARBA00023242"/>
    </source>
</evidence>
<feature type="domain" description="C2H2-type" evidence="13">
    <location>
        <begin position="347"/>
        <end position="374"/>
    </location>
</feature>
<dbReference type="InterPro" id="IPR001909">
    <property type="entry name" value="KRAB"/>
</dbReference>
<dbReference type="Gene3D" id="3.30.160.60">
    <property type="entry name" value="Classic Zinc Finger"/>
    <property type="match status" value="8"/>
</dbReference>
<evidence type="ECO:0000256" key="1">
    <source>
        <dbReference type="ARBA" id="ARBA00004123"/>
    </source>
</evidence>